<comment type="caution">
    <text evidence="2">The sequence shown here is derived from an EMBL/GenBank/DDBJ whole genome shotgun (WGS) entry which is preliminary data.</text>
</comment>
<keyword evidence="3" id="KW-1185">Reference proteome</keyword>
<sequence>MMTKFLELNSHKLKFAFLFISITFTSIVLMVDILASIVNGNGPINRLIVVTVLLTASIGFPSLIVGSVCLIWFNKARNRHRAFQKDPFDKLDRLGFKTVLTYEKTKWYFTEEIKEAEIHGYRVHCDVQRETPKKIDFIAHVISINMTKEIFKKLEKEFKNEDIYFDFDGCLRKIYSLKNTTGLTIENLNDDLKNFVELLRSKGFEPKQK</sequence>
<feature type="transmembrane region" description="Helical" evidence="1">
    <location>
        <begin position="47"/>
        <end position="73"/>
    </location>
</feature>
<protein>
    <submittedName>
        <fullName evidence="2">Uncharacterized protein</fullName>
    </submittedName>
</protein>
<reference evidence="2 3" key="1">
    <citation type="submission" date="2020-08" db="EMBL/GenBank/DDBJ databases">
        <title>Sphingobacterium sp. DN00404 isolated from aquaculture water.</title>
        <authorList>
            <person name="Zhang M."/>
        </authorList>
    </citation>
    <scope>NUCLEOTIDE SEQUENCE [LARGE SCALE GENOMIC DNA]</scope>
    <source>
        <strain evidence="2 3">DN00404</strain>
    </source>
</reference>
<dbReference type="EMBL" id="JACOIK010000001">
    <property type="protein sequence ID" value="MBD1431580.1"/>
    <property type="molecule type" value="Genomic_DNA"/>
</dbReference>
<keyword evidence="1" id="KW-0812">Transmembrane</keyword>
<name>A0ABR7YJS7_9SPHI</name>
<proteinExistence type="predicted"/>
<evidence type="ECO:0000256" key="1">
    <source>
        <dbReference type="SAM" id="Phobius"/>
    </source>
</evidence>
<gene>
    <name evidence="2" type="ORF">H8B06_01985</name>
</gene>
<keyword evidence="1" id="KW-0472">Membrane</keyword>
<dbReference type="RefSeq" id="WP_190992586.1">
    <property type="nucleotide sequence ID" value="NZ_JACOIK010000001.1"/>
</dbReference>
<feature type="transmembrane region" description="Helical" evidence="1">
    <location>
        <begin position="15"/>
        <end position="35"/>
    </location>
</feature>
<keyword evidence="1" id="KW-1133">Transmembrane helix</keyword>
<organism evidence="2 3">
    <name type="scientific">Sphingobacterium micropteri</name>
    <dbReference type="NCBI Taxonomy" id="2763501"/>
    <lineage>
        <taxon>Bacteria</taxon>
        <taxon>Pseudomonadati</taxon>
        <taxon>Bacteroidota</taxon>
        <taxon>Sphingobacteriia</taxon>
        <taxon>Sphingobacteriales</taxon>
        <taxon>Sphingobacteriaceae</taxon>
        <taxon>Sphingobacterium</taxon>
    </lineage>
</organism>
<evidence type="ECO:0000313" key="3">
    <source>
        <dbReference type="Proteomes" id="UP000602759"/>
    </source>
</evidence>
<dbReference type="Proteomes" id="UP000602759">
    <property type="component" value="Unassembled WGS sequence"/>
</dbReference>
<evidence type="ECO:0000313" key="2">
    <source>
        <dbReference type="EMBL" id="MBD1431580.1"/>
    </source>
</evidence>
<accession>A0ABR7YJS7</accession>